<dbReference type="EMBL" id="JASJOS010000009">
    <property type="protein sequence ID" value="MDJ1482881.1"/>
    <property type="molecule type" value="Genomic_DNA"/>
</dbReference>
<evidence type="ECO:0000313" key="3">
    <source>
        <dbReference type="Proteomes" id="UP001241110"/>
    </source>
</evidence>
<name>A0AAE3U7X6_9BACT</name>
<dbReference type="RefSeq" id="WP_313982276.1">
    <property type="nucleotide sequence ID" value="NZ_JASJOS010000009.1"/>
</dbReference>
<gene>
    <name evidence="2" type="ORF">QNI16_20435</name>
</gene>
<dbReference type="Pfam" id="PF18962">
    <property type="entry name" value="Por_Secre_tail"/>
    <property type="match status" value="1"/>
</dbReference>
<dbReference type="AlphaFoldDB" id="A0AAE3U7X6"/>
<dbReference type="InterPro" id="IPR036116">
    <property type="entry name" value="FN3_sf"/>
</dbReference>
<dbReference type="Gene3D" id="2.60.40.10">
    <property type="entry name" value="Immunoglobulins"/>
    <property type="match status" value="1"/>
</dbReference>
<dbReference type="InterPro" id="IPR003961">
    <property type="entry name" value="FN3_dom"/>
</dbReference>
<accession>A0AAE3U7X6</accession>
<proteinExistence type="predicted"/>
<reference evidence="2" key="1">
    <citation type="submission" date="2023-05" db="EMBL/GenBank/DDBJ databases">
        <authorList>
            <person name="Zhang X."/>
        </authorList>
    </citation>
    <scope>NUCLEOTIDE SEQUENCE</scope>
    <source>
        <strain evidence="2">YF14B1</strain>
    </source>
</reference>
<protein>
    <submittedName>
        <fullName evidence="2">T9SS type A sorting domain-containing protein</fullName>
    </submittedName>
</protein>
<feature type="domain" description="Fibronectin type-III" evidence="1">
    <location>
        <begin position="251"/>
        <end position="363"/>
    </location>
</feature>
<dbReference type="InterPro" id="IPR026444">
    <property type="entry name" value="Secre_tail"/>
</dbReference>
<evidence type="ECO:0000313" key="2">
    <source>
        <dbReference type="EMBL" id="MDJ1482881.1"/>
    </source>
</evidence>
<organism evidence="2 3">
    <name type="scientific">Xanthocytophaga flava</name>
    <dbReference type="NCBI Taxonomy" id="3048013"/>
    <lineage>
        <taxon>Bacteria</taxon>
        <taxon>Pseudomonadati</taxon>
        <taxon>Bacteroidota</taxon>
        <taxon>Cytophagia</taxon>
        <taxon>Cytophagales</taxon>
        <taxon>Rhodocytophagaceae</taxon>
        <taxon>Xanthocytophaga</taxon>
    </lineage>
</organism>
<dbReference type="NCBIfam" id="TIGR04183">
    <property type="entry name" value="Por_Secre_tail"/>
    <property type="match status" value="1"/>
</dbReference>
<sequence length="794" mass="86809">MKHFYLLLIFIGSFVMSSYGVNSPLLLVPQNGATINLNTLSGFNVNANEPTTWKLYIKVSINDPRQLVYENSHTFTSTDQTTEPFLFPFSNGNPLEPNHQYLVELKTVDAANALLSQEYFTFFTSSAEKTSPLLVSPSPGDTLYLYGAITFDSADWTVNANNPNARSISTEIFDVATGQELTSLFPGDPFPISKSLTVQTALTNVELQSYVSYIRQQPYAARVVLTTKDSLQNIIGQGEYPIIIKPRPLGTDVNLSIISPVNGQTGVSTSPTVTVQKPSDIAVHGVGILVDFYTIDKYPMDAQGEDYRMVWVSNISTITSWQIPNLKPGTTYELNIHYLVSGARGNPSGTSKNVRVTFTTAPQPLLVSPSPGDTLYVKKSIYHTEVEWTVNSNNPNARSITAQIFDVATGTQIDYQYDPFPTRVGLTAQTALNNVKMTSFIQDLRQEPYAARLVLITRDSLQNIIGQGEYPIIIKPLPLAADIFLTVISPVNGQTNVSTSPTVTVQRPVGLDRHGITVSLYSYKIDKYPADNQGEDYQFVTLQGTPYFSTWQIPGLKPGTTYEMEILYVIGGAAGGSASGTGKTVKTIFTTAPDQGTNSLLLWPANNQSVTICNNQDVLVNANDSTARTLIVKVLKNDPRQLVQDYTYALNGTTATQTISIAGVIQQLLANQQYLIEATTKNASGTILRQQYFTVFTTECSQSAARIGSPEVELPQKSVVSPNPSAGDFQVQLHSGYGKAKVEIVSLEGRIIANYETEGNHAVLMNGSSLKPGLYLVRITGNTGLHEQFKIVKQ</sequence>
<dbReference type="SUPFAM" id="SSF49265">
    <property type="entry name" value="Fibronectin type III"/>
    <property type="match status" value="1"/>
</dbReference>
<dbReference type="InterPro" id="IPR013783">
    <property type="entry name" value="Ig-like_fold"/>
</dbReference>
<dbReference type="CDD" id="cd00063">
    <property type="entry name" value="FN3"/>
    <property type="match status" value="1"/>
</dbReference>
<evidence type="ECO:0000259" key="1">
    <source>
        <dbReference type="PROSITE" id="PS50853"/>
    </source>
</evidence>
<dbReference type="Proteomes" id="UP001241110">
    <property type="component" value="Unassembled WGS sequence"/>
</dbReference>
<dbReference type="PROSITE" id="PS50853">
    <property type="entry name" value="FN3"/>
    <property type="match status" value="1"/>
</dbReference>
<comment type="caution">
    <text evidence="2">The sequence shown here is derived from an EMBL/GenBank/DDBJ whole genome shotgun (WGS) entry which is preliminary data.</text>
</comment>